<evidence type="ECO:0000313" key="2">
    <source>
        <dbReference type="EMBL" id="KAH7426099.1"/>
    </source>
</evidence>
<dbReference type="OrthoDB" id="267284at2759"/>
<accession>A0A8T2U093</accession>
<dbReference type="Pfam" id="PF05608">
    <property type="entry name" value="RTE1"/>
    <property type="match status" value="1"/>
</dbReference>
<dbReference type="InterPro" id="IPR008496">
    <property type="entry name" value="TMEM222/RTE1"/>
</dbReference>
<dbReference type="GO" id="GO:0009723">
    <property type="term" value="P:response to ethylene"/>
    <property type="evidence" value="ECO:0007669"/>
    <property type="project" value="TreeGrafter"/>
</dbReference>
<protein>
    <submittedName>
        <fullName evidence="2">Uncharacterized protein</fullName>
    </submittedName>
</protein>
<reference evidence="2" key="1">
    <citation type="submission" date="2021-08" db="EMBL/GenBank/DDBJ databases">
        <title>WGS assembly of Ceratopteris richardii.</title>
        <authorList>
            <person name="Marchant D.B."/>
            <person name="Chen G."/>
            <person name="Jenkins J."/>
            <person name="Shu S."/>
            <person name="Leebens-Mack J."/>
            <person name="Grimwood J."/>
            <person name="Schmutz J."/>
            <person name="Soltis P."/>
            <person name="Soltis D."/>
            <person name="Chen Z.-H."/>
        </authorList>
    </citation>
    <scope>NUCLEOTIDE SEQUENCE</scope>
    <source>
        <strain evidence="2">Whitten #5841</strain>
        <tissue evidence="2">Leaf</tissue>
    </source>
</reference>
<dbReference type="GO" id="GO:0005783">
    <property type="term" value="C:endoplasmic reticulum"/>
    <property type="evidence" value="ECO:0007669"/>
    <property type="project" value="TreeGrafter"/>
</dbReference>
<dbReference type="PANTHER" id="PTHR20921:SF0">
    <property type="entry name" value="TRANSMEMBRANE PROTEIN 222"/>
    <property type="match status" value="1"/>
</dbReference>
<dbReference type="PANTHER" id="PTHR20921">
    <property type="entry name" value="TRANSMEMBRANE PROTEIN 222"/>
    <property type="match status" value="1"/>
</dbReference>
<feature type="transmembrane region" description="Helical" evidence="1">
    <location>
        <begin position="225"/>
        <end position="246"/>
    </location>
</feature>
<feature type="transmembrane region" description="Helical" evidence="1">
    <location>
        <begin position="173"/>
        <end position="192"/>
    </location>
</feature>
<sequence>MQKAPIQTQAQVLDEVQQRVPTATPVPNDVEALEQLVDPSVEGTTKFSQNRFPCCIVWTPLPVVSWLAPFMGHVGVCQEDGTIVDFSGSYYVSIDNFAFGGTARYVHLDQQQCCFPPHLSGHTCKCSYKHAQAGTVSSWDDGLRSCMHHFQHKSYNPFTCDCHSFVFSFLNKVAYQGFINWNIITVVLLIFAKGQWVSKWAIVRAFGPFLLVMCVGLFVAGWPFIVGLAAFDGLLIAWFLFTSYVCNDLMDC</sequence>
<gene>
    <name evidence="2" type="ORF">KP509_11G084700</name>
</gene>
<dbReference type="AlphaFoldDB" id="A0A8T2U093"/>
<evidence type="ECO:0000313" key="3">
    <source>
        <dbReference type="Proteomes" id="UP000825935"/>
    </source>
</evidence>
<feature type="transmembrane region" description="Helical" evidence="1">
    <location>
        <begin position="201"/>
        <end position="219"/>
    </location>
</feature>
<organism evidence="2 3">
    <name type="scientific">Ceratopteris richardii</name>
    <name type="common">Triangle waterfern</name>
    <dbReference type="NCBI Taxonomy" id="49495"/>
    <lineage>
        <taxon>Eukaryota</taxon>
        <taxon>Viridiplantae</taxon>
        <taxon>Streptophyta</taxon>
        <taxon>Embryophyta</taxon>
        <taxon>Tracheophyta</taxon>
        <taxon>Polypodiopsida</taxon>
        <taxon>Polypodiidae</taxon>
        <taxon>Polypodiales</taxon>
        <taxon>Pteridineae</taxon>
        <taxon>Pteridaceae</taxon>
        <taxon>Parkerioideae</taxon>
        <taxon>Ceratopteris</taxon>
    </lineage>
</organism>
<proteinExistence type="predicted"/>
<dbReference type="EMBL" id="CM035416">
    <property type="protein sequence ID" value="KAH7426099.1"/>
    <property type="molecule type" value="Genomic_DNA"/>
</dbReference>
<dbReference type="GO" id="GO:0005794">
    <property type="term" value="C:Golgi apparatus"/>
    <property type="evidence" value="ECO:0007669"/>
    <property type="project" value="TreeGrafter"/>
</dbReference>
<name>A0A8T2U093_CERRI</name>
<keyword evidence="1" id="KW-0812">Transmembrane</keyword>
<dbReference type="Proteomes" id="UP000825935">
    <property type="component" value="Chromosome 11"/>
</dbReference>
<dbReference type="OMA" id="KIDHELW"/>
<keyword evidence="1" id="KW-1133">Transmembrane helix</keyword>
<evidence type="ECO:0000256" key="1">
    <source>
        <dbReference type="SAM" id="Phobius"/>
    </source>
</evidence>
<keyword evidence="3" id="KW-1185">Reference proteome</keyword>
<dbReference type="GO" id="GO:0010104">
    <property type="term" value="P:regulation of ethylene-activated signaling pathway"/>
    <property type="evidence" value="ECO:0007669"/>
    <property type="project" value="TreeGrafter"/>
</dbReference>
<comment type="caution">
    <text evidence="2">The sequence shown here is derived from an EMBL/GenBank/DDBJ whole genome shotgun (WGS) entry which is preliminary data.</text>
</comment>
<keyword evidence="1" id="KW-0472">Membrane</keyword>